<dbReference type="HOGENOM" id="CLU_004196_1_0_1"/>
<evidence type="ECO:0000256" key="6">
    <source>
        <dbReference type="ARBA" id="ARBA00022927"/>
    </source>
</evidence>
<accession>A0A0E0JZS8</accession>
<dbReference type="Pfam" id="PF25758">
    <property type="entry name" value="TPR_IPO11"/>
    <property type="match status" value="1"/>
</dbReference>
<keyword evidence="12" id="KW-1185">Reference proteome</keyword>
<keyword evidence="5" id="KW-0963">Cytoplasm</keyword>
<feature type="region of interest" description="Disordered" evidence="9">
    <location>
        <begin position="866"/>
        <end position="905"/>
    </location>
</feature>
<dbReference type="InterPro" id="IPR058669">
    <property type="entry name" value="TPR_IPO7/11-like"/>
</dbReference>
<dbReference type="GO" id="GO:0005635">
    <property type="term" value="C:nuclear envelope"/>
    <property type="evidence" value="ECO:0007669"/>
    <property type="project" value="TreeGrafter"/>
</dbReference>
<dbReference type="Gramene" id="OPUNC02G14730.1">
    <property type="protein sequence ID" value="OPUNC02G14730.1"/>
    <property type="gene ID" value="OPUNC02G14730"/>
</dbReference>
<dbReference type="eggNOG" id="KOG1991">
    <property type="taxonomic scope" value="Eukaryota"/>
</dbReference>
<keyword evidence="8" id="KW-0539">Nucleus</keyword>
<evidence type="ECO:0000313" key="12">
    <source>
        <dbReference type="Proteomes" id="UP000026962"/>
    </source>
</evidence>
<feature type="region of interest" description="Disordered" evidence="9">
    <location>
        <begin position="922"/>
        <end position="942"/>
    </location>
</feature>
<feature type="compositionally biased region" description="Acidic residues" evidence="9">
    <location>
        <begin position="927"/>
        <end position="942"/>
    </location>
</feature>
<evidence type="ECO:0000256" key="3">
    <source>
        <dbReference type="ARBA" id="ARBA00007991"/>
    </source>
</evidence>
<reference evidence="11" key="1">
    <citation type="submission" date="2015-04" db="UniProtKB">
        <authorList>
            <consortium name="EnsemblPlants"/>
        </authorList>
    </citation>
    <scope>IDENTIFICATION</scope>
</reference>
<evidence type="ECO:0000256" key="2">
    <source>
        <dbReference type="ARBA" id="ARBA00004496"/>
    </source>
</evidence>
<dbReference type="SUPFAM" id="SSF48371">
    <property type="entry name" value="ARM repeat"/>
    <property type="match status" value="1"/>
</dbReference>
<dbReference type="FunFam" id="1.25.10.10:FF:000177">
    <property type="entry name" value="Importin beta-like SAD2"/>
    <property type="match status" value="1"/>
</dbReference>
<dbReference type="InterPro" id="IPR001494">
    <property type="entry name" value="Importin-beta_N"/>
</dbReference>
<evidence type="ECO:0000256" key="7">
    <source>
        <dbReference type="ARBA" id="ARBA00022990"/>
    </source>
</evidence>
<protein>
    <recommendedName>
        <fullName evidence="10">Importin N-terminal domain-containing protein</fullName>
    </recommendedName>
</protein>
<keyword evidence="7" id="KW-0007">Acetylation</keyword>
<dbReference type="PROSITE" id="PS50166">
    <property type="entry name" value="IMPORTIN_B_NT"/>
    <property type="match status" value="1"/>
</dbReference>
<proteinExistence type="inferred from homology"/>
<dbReference type="InterPro" id="IPR016024">
    <property type="entry name" value="ARM-type_fold"/>
</dbReference>
<dbReference type="Proteomes" id="UP000026962">
    <property type="component" value="Chromosome 2"/>
</dbReference>
<evidence type="ECO:0000256" key="8">
    <source>
        <dbReference type="ARBA" id="ARBA00023242"/>
    </source>
</evidence>
<organism evidence="11">
    <name type="scientific">Oryza punctata</name>
    <name type="common">Red rice</name>
    <dbReference type="NCBI Taxonomy" id="4537"/>
    <lineage>
        <taxon>Eukaryota</taxon>
        <taxon>Viridiplantae</taxon>
        <taxon>Streptophyta</taxon>
        <taxon>Embryophyta</taxon>
        <taxon>Tracheophyta</taxon>
        <taxon>Spermatophyta</taxon>
        <taxon>Magnoliopsida</taxon>
        <taxon>Liliopsida</taxon>
        <taxon>Poales</taxon>
        <taxon>Poaceae</taxon>
        <taxon>BOP clade</taxon>
        <taxon>Oryzoideae</taxon>
        <taxon>Oryzeae</taxon>
        <taxon>Oryzinae</taxon>
        <taxon>Oryza</taxon>
    </lineage>
</organism>
<evidence type="ECO:0000256" key="9">
    <source>
        <dbReference type="SAM" id="MobiDB-lite"/>
    </source>
</evidence>
<keyword evidence="4" id="KW-0813">Transport</keyword>
<dbReference type="Pfam" id="PF03810">
    <property type="entry name" value="IBN_N"/>
    <property type="match status" value="1"/>
</dbReference>
<comment type="subcellular location">
    <subcellularLocation>
        <location evidence="2">Cytoplasm</location>
    </subcellularLocation>
    <subcellularLocation>
        <location evidence="1">Nucleus</location>
    </subcellularLocation>
</comment>
<dbReference type="STRING" id="4537.A0A0E0JZS8"/>
<dbReference type="GO" id="GO:0005829">
    <property type="term" value="C:cytosol"/>
    <property type="evidence" value="ECO:0007669"/>
    <property type="project" value="TreeGrafter"/>
</dbReference>
<dbReference type="EnsemblPlants" id="OPUNC02G14730.1">
    <property type="protein sequence ID" value="OPUNC02G14730.1"/>
    <property type="gene ID" value="OPUNC02G14730"/>
</dbReference>
<dbReference type="GO" id="GO:0006606">
    <property type="term" value="P:protein import into nucleus"/>
    <property type="evidence" value="ECO:0007669"/>
    <property type="project" value="TreeGrafter"/>
</dbReference>
<dbReference type="OMA" id="WVAKTSW"/>
<dbReference type="InterPro" id="IPR013713">
    <property type="entry name" value="XPO2_central"/>
</dbReference>
<dbReference type="PANTHER" id="PTHR10997:SF18">
    <property type="entry name" value="D-IMPORTIN 7_RANBP7"/>
    <property type="match status" value="1"/>
</dbReference>
<feature type="compositionally biased region" description="Acidic residues" evidence="9">
    <location>
        <begin position="872"/>
        <end position="905"/>
    </location>
</feature>
<dbReference type="Pfam" id="PF08506">
    <property type="entry name" value="Cse1"/>
    <property type="match status" value="1"/>
</dbReference>
<dbReference type="GO" id="GO:0031267">
    <property type="term" value="F:small GTPase binding"/>
    <property type="evidence" value="ECO:0007669"/>
    <property type="project" value="InterPro"/>
</dbReference>
<dbReference type="PANTHER" id="PTHR10997">
    <property type="entry name" value="IMPORTIN-7, 8, 11"/>
    <property type="match status" value="1"/>
</dbReference>
<dbReference type="AlphaFoldDB" id="A0A0E0JZS8"/>
<name>A0A0E0JZS8_ORYPU</name>
<dbReference type="InterPro" id="IPR011989">
    <property type="entry name" value="ARM-like"/>
</dbReference>
<sequence>MDLQNLAVVLRAALSHVPEERKAAEESLNQIIVDGSCDMAVRQVASIHFKNFVAKNWSPTDPEESQKISESDKSMVRENILGFIVQVPPLLRAQLGESIKTVIHSDYPEQWPGLLHWVTHNLESENQIFGALYVLRVLSRKYEFKSEEERIPLYHIVEETFPRLLSIFSKLVQIVNPPIEVADLIKLICKIFWSSIYLEIPKQLFDPNVFNAWMSLFINLLERPVPVEGQPLDPDVRKSWGWWKVKKWTIHILNRLYTRFGDMKLQKPESKAFAQMFQKNYAGRILGCHLQLLNAIRSGDYLPDRVINLVLQYLTNSVTKNSMYQLMQPQIDIILFEIIFPLMCFNDNDQKLWDEDPHEYVRKGYDIIEDLYSPRTAAMDFVSELVRKRGKSNLQKFIHFIVDIFRRYDEASIEIKPYRQKDGALLAIGTLCDKLKQTDPYKAELERMLVQHVFPEFSSHVGHLRAKAAWVAGQYAHISFSDQDNFRKAMHCIVSGMRDPDLPVRVDSVFALHLNEIRPILPQLLDEFFKLMNEVENEDLVFTLETIVDKFGEEMAPYALGLCQNLAAAFWRCMASQEADDEADDSGALAAVGCLRAISTILESVSSLPHLFIQIEPTLLPIMRRMLTSDGQDVYEEVLEIVSYMTFFSPSISLDMWSLWPLMMEALNDWAIDFFENILVPLDNYVSRGTDHFLACKDPDYQQSLWNALSSIMMDQNMEDSDIEPAPKLIEVVFQNCKGDVDQWVEPYLSLTIDRLRRAHKPYLRCLLVQVIANAFYYNPSLTLATLHKLGVVTEIFNIWFVMLEQVKKSGVRANFKREHDKKVCCLGLTSLISLPADHIPGEALNRIFKATLDLLVAYKEQVAESKKQDDADGDDMDGFDADEDEDDEVESDKEMGLDEEDADADEVNSLHLQKLAAEARGFQPADEYDDSDDDFSDDEELQSPIDEVDPFILFVETVQGLQASDPTRFQSLMQTLDFRYQALASGIAQHAEERRVEIEKEKAFVGEPPTGGRVHLRVTVCRAVYI</sequence>
<keyword evidence="6" id="KW-0653">Protein transport</keyword>
<comment type="similarity">
    <text evidence="3">Belongs to the importin beta family.</text>
</comment>
<evidence type="ECO:0000256" key="5">
    <source>
        <dbReference type="ARBA" id="ARBA00022490"/>
    </source>
</evidence>
<evidence type="ECO:0000256" key="4">
    <source>
        <dbReference type="ARBA" id="ARBA00022448"/>
    </source>
</evidence>
<evidence type="ECO:0000256" key="1">
    <source>
        <dbReference type="ARBA" id="ARBA00004123"/>
    </source>
</evidence>
<evidence type="ECO:0000313" key="11">
    <source>
        <dbReference type="EnsemblPlants" id="OPUNC02G14730.1"/>
    </source>
</evidence>
<feature type="domain" description="Importin N-terminal" evidence="10">
    <location>
        <begin position="10"/>
        <end position="86"/>
    </location>
</feature>
<dbReference type="Gene3D" id="1.25.10.10">
    <property type="entry name" value="Leucine-rich Repeat Variant"/>
    <property type="match status" value="1"/>
</dbReference>
<evidence type="ECO:0000259" key="10">
    <source>
        <dbReference type="PROSITE" id="PS50166"/>
    </source>
</evidence>
<reference evidence="11" key="2">
    <citation type="submission" date="2018-05" db="EMBL/GenBank/DDBJ databases">
        <title>OpunRS2 (Oryza punctata Reference Sequence Version 2).</title>
        <authorList>
            <person name="Zhang J."/>
            <person name="Kudrna D."/>
            <person name="Lee S."/>
            <person name="Talag J."/>
            <person name="Welchert J."/>
            <person name="Wing R.A."/>
        </authorList>
    </citation>
    <scope>NUCLEOTIDE SEQUENCE [LARGE SCALE GENOMIC DNA]</scope>
</reference>